<sequence>MRKKYSLKSMLFAIIMLLVMSVILIINIFSLANDKSETDRNYNQNGKLLLSIAKNMIDTEISRYENILKTLSEGGNYSDFTDLRKEMKLLDNNDFNILNIYYTNESDGSDVQSLDEELPEGYDSKSRPWYKQSVENKDDYIIQSPYLDSATGKNVITISKAVVENNTVIGVLGLDIELTQLSNQLSSIKYGTTGQVIISAEDGFIISATNKEKIGGQEVTKYSIWNDVIKNNDGKTKFSYNGKKYRGYYSTSEKTGWKLMLNTEVGELNDSLYKRLRLTVTIMVAIIIAAIIIVKIVTKGIDRSLNKLSDMMQKASEGDFTEDIDLNSKVKEFAILEESCNKMKNNLSYLIGNVNESVNNVDDIVVNSMRMSSEISSAIDQVGATMGEIAGGTNQCSIDLEGIVVNMQHLSDSINMINDKTNNVNRAASETNDLGSKGIDIAELVLEKSNQTKNSTEQVSRVVEEVSKSIEKIQGINDTISDITEQTNLLALNAAIEAARAGEAGKGFAVVSGEIGKLAEETAASAAEISKIISDINIITKTAVDKVVEASNYVNEQEKAVIDSQSVFSEIVSSVKGLSNEVESITTSITEIGSMKDNVLQKVDGLSALLEETAAGSEEVSASAQEIDDSANKFVKDFDLLKDKSDQLKENISQFKF</sequence>
<dbReference type="CDD" id="cd12913">
    <property type="entry name" value="PDC1_MCP_like"/>
    <property type="match status" value="1"/>
</dbReference>
<dbReference type="GO" id="GO:0005886">
    <property type="term" value="C:plasma membrane"/>
    <property type="evidence" value="ECO:0007669"/>
    <property type="project" value="UniProtKB-SubCell"/>
</dbReference>
<keyword evidence="4 10" id="KW-0812">Transmembrane</keyword>
<dbReference type="InterPro" id="IPR003660">
    <property type="entry name" value="HAMP_dom"/>
</dbReference>
<keyword evidence="7 9" id="KW-0807">Transducer</keyword>
<accession>A0A7X2MZM0</accession>
<dbReference type="PROSITE" id="PS50111">
    <property type="entry name" value="CHEMOTAXIS_TRANSDUC_2"/>
    <property type="match status" value="1"/>
</dbReference>
<evidence type="ECO:0000256" key="8">
    <source>
        <dbReference type="ARBA" id="ARBA00029447"/>
    </source>
</evidence>
<keyword evidence="6 10" id="KW-0472">Membrane</keyword>
<proteinExistence type="inferred from homology"/>
<gene>
    <name evidence="13" type="ORF">FYJ33_08880</name>
</gene>
<dbReference type="Proteomes" id="UP000460287">
    <property type="component" value="Unassembled WGS sequence"/>
</dbReference>
<evidence type="ECO:0000256" key="1">
    <source>
        <dbReference type="ARBA" id="ARBA00004651"/>
    </source>
</evidence>
<organism evidence="13 14">
    <name type="scientific">Inconstantimicrobium porci</name>
    <dbReference type="NCBI Taxonomy" id="2652291"/>
    <lineage>
        <taxon>Bacteria</taxon>
        <taxon>Bacillati</taxon>
        <taxon>Bacillota</taxon>
        <taxon>Clostridia</taxon>
        <taxon>Eubacteriales</taxon>
        <taxon>Clostridiaceae</taxon>
        <taxon>Inconstantimicrobium</taxon>
    </lineage>
</organism>
<evidence type="ECO:0000256" key="7">
    <source>
        <dbReference type="ARBA" id="ARBA00023224"/>
    </source>
</evidence>
<comment type="similarity">
    <text evidence="8">Belongs to the methyl-accepting chemotaxis (MCP) protein family.</text>
</comment>
<dbReference type="AlphaFoldDB" id="A0A7X2MZM0"/>
<feature type="domain" description="HAMP" evidence="12">
    <location>
        <begin position="299"/>
        <end position="352"/>
    </location>
</feature>
<dbReference type="Pfam" id="PF02743">
    <property type="entry name" value="dCache_1"/>
    <property type="match status" value="1"/>
</dbReference>
<dbReference type="SUPFAM" id="SSF58104">
    <property type="entry name" value="Methyl-accepting chemotaxis protein (MCP) signaling domain"/>
    <property type="match status" value="1"/>
</dbReference>
<comment type="subcellular location">
    <subcellularLocation>
        <location evidence="1">Cell membrane</location>
        <topology evidence="1">Multi-pass membrane protein</topology>
    </subcellularLocation>
</comment>
<dbReference type="PANTHER" id="PTHR32089">
    <property type="entry name" value="METHYL-ACCEPTING CHEMOTAXIS PROTEIN MCPB"/>
    <property type="match status" value="1"/>
</dbReference>
<dbReference type="SMART" id="SM00283">
    <property type="entry name" value="MA"/>
    <property type="match status" value="1"/>
</dbReference>
<dbReference type="SUPFAM" id="SSF103190">
    <property type="entry name" value="Sensory domain-like"/>
    <property type="match status" value="1"/>
</dbReference>
<evidence type="ECO:0000313" key="13">
    <source>
        <dbReference type="EMBL" id="MSR91520.1"/>
    </source>
</evidence>
<feature type="domain" description="Methyl-accepting transducer" evidence="11">
    <location>
        <begin position="371"/>
        <end position="628"/>
    </location>
</feature>
<dbReference type="EMBL" id="VULX01000011">
    <property type="protein sequence ID" value="MSR91520.1"/>
    <property type="molecule type" value="Genomic_DNA"/>
</dbReference>
<dbReference type="GO" id="GO:0006935">
    <property type="term" value="P:chemotaxis"/>
    <property type="evidence" value="ECO:0007669"/>
    <property type="project" value="UniProtKB-KW"/>
</dbReference>
<protein>
    <submittedName>
        <fullName evidence="13">Methyl-accepting chemotaxis protein</fullName>
    </submittedName>
</protein>
<evidence type="ECO:0000256" key="10">
    <source>
        <dbReference type="SAM" id="Phobius"/>
    </source>
</evidence>
<keyword evidence="2" id="KW-1003">Cell membrane</keyword>
<evidence type="ECO:0000256" key="6">
    <source>
        <dbReference type="ARBA" id="ARBA00023136"/>
    </source>
</evidence>
<comment type="caution">
    <text evidence="13">The sequence shown here is derived from an EMBL/GenBank/DDBJ whole genome shotgun (WGS) entry which is preliminary data.</text>
</comment>
<dbReference type="CDD" id="cd06225">
    <property type="entry name" value="HAMP"/>
    <property type="match status" value="1"/>
</dbReference>
<keyword evidence="5 10" id="KW-1133">Transmembrane helix</keyword>
<dbReference type="Gene3D" id="1.10.287.950">
    <property type="entry name" value="Methyl-accepting chemotaxis protein"/>
    <property type="match status" value="1"/>
</dbReference>
<dbReference type="PROSITE" id="PS50885">
    <property type="entry name" value="HAMP"/>
    <property type="match status" value="1"/>
</dbReference>
<evidence type="ECO:0000256" key="5">
    <source>
        <dbReference type="ARBA" id="ARBA00022989"/>
    </source>
</evidence>
<evidence type="ECO:0000256" key="4">
    <source>
        <dbReference type="ARBA" id="ARBA00022692"/>
    </source>
</evidence>
<evidence type="ECO:0000256" key="2">
    <source>
        <dbReference type="ARBA" id="ARBA00022475"/>
    </source>
</evidence>
<evidence type="ECO:0000256" key="9">
    <source>
        <dbReference type="PROSITE-ProRule" id="PRU00284"/>
    </source>
</evidence>
<dbReference type="InterPro" id="IPR033479">
    <property type="entry name" value="dCache_1"/>
</dbReference>
<dbReference type="Gene3D" id="6.10.340.10">
    <property type="match status" value="1"/>
</dbReference>
<evidence type="ECO:0000259" key="12">
    <source>
        <dbReference type="PROSITE" id="PS50885"/>
    </source>
</evidence>
<dbReference type="PANTHER" id="PTHR32089:SF114">
    <property type="entry name" value="METHYL-ACCEPTING CHEMOTAXIS PROTEIN MCPB"/>
    <property type="match status" value="1"/>
</dbReference>
<dbReference type="InterPro" id="IPR004089">
    <property type="entry name" value="MCPsignal_dom"/>
</dbReference>
<reference evidence="13 14" key="1">
    <citation type="submission" date="2019-08" db="EMBL/GenBank/DDBJ databases">
        <title>In-depth cultivation of the pig gut microbiome towards novel bacterial diversity and tailored functional studies.</title>
        <authorList>
            <person name="Wylensek D."/>
            <person name="Hitch T.C.A."/>
            <person name="Clavel T."/>
        </authorList>
    </citation>
    <scope>NUCLEOTIDE SEQUENCE [LARGE SCALE GENOMIC DNA]</scope>
    <source>
        <strain evidence="13 14">WCA-383-APC-5B</strain>
    </source>
</reference>
<dbReference type="RefSeq" id="WP_154531410.1">
    <property type="nucleotide sequence ID" value="NZ_VULX01000011.1"/>
</dbReference>
<evidence type="ECO:0000256" key="3">
    <source>
        <dbReference type="ARBA" id="ARBA00022500"/>
    </source>
</evidence>
<dbReference type="Pfam" id="PF00015">
    <property type="entry name" value="MCPsignal"/>
    <property type="match status" value="1"/>
</dbReference>
<dbReference type="InterPro" id="IPR029151">
    <property type="entry name" value="Sensor-like_sf"/>
</dbReference>
<dbReference type="Gene3D" id="3.30.450.20">
    <property type="entry name" value="PAS domain"/>
    <property type="match status" value="2"/>
</dbReference>
<dbReference type="GO" id="GO:0007165">
    <property type="term" value="P:signal transduction"/>
    <property type="evidence" value="ECO:0007669"/>
    <property type="project" value="UniProtKB-KW"/>
</dbReference>
<feature type="transmembrane region" description="Helical" evidence="10">
    <location>
        <begin position="278"/>
        <end position="297"/>
    </location>
</feature>
<evidence type="ECO:0000259" key="11">
    <source>
        <dbReference type="PROSITE" id="PS50111"/>
    </source>
</evidence>
<feature type="transmembrane region" description="Helical" evidence="10">
    <location>
        <begin position="12"/>
        <end position="32"/>
    </location>
</feature>
<evidence type="ECO:0000313" key="14">
    <source>
        <dbReference type="Proteomes" id="UP000460287"/>
    </source>
</evidence>
<name>A0A7X2MZM0_9CLOT</name>
<keyword evidence="3" id="KW-0145">Chemotaxis</keyword>
<dbReference type="CDD" id="cd12912">
    <property type="entry name" value="PDC2_MCP_like"/>
    <property type="match status" value="1"/>
</dbReference>
<keyword evidence="14" id="KW-1185">Reference proteome</keyword>